<feature type="transmembrane region" description="Helical" evidence="8">
    <location>
        <begin position="173"/>
        <end position="191"/>
    </location>
</feature>
<feature type="domain" description="EamA" evidence="9">
    <location>
        <begin position="248"/>
        <end position="379"/>
    </location>
</feature>
<dbReference type="Pfam" id="PF00892">
    <property type="entry name" value="EamA"/>
    <property type="match status" value="1"/>
</dbReference>
<dbReference type="PANTHER" id="PTHR42920:SF5">
    <property type="entry name" value="EAMA DOMAIN-CONTAINING PROTEIN"/>
    <property type="match status" value="1"/>
</dbReference>
<dbReference type="GO" id="GO:0005886">
    <property type="term" value="C:plasma membrane"/>
    <property type="evidence" value="ECO:0007669"/>
    <property type="project" value="UniProtKB-SubCell"/>
</dbReference>
<feature type="transmembrane region" description="Helical" evidence="8">
    <location>
        <begin position="248"/>
        <end position="268"/>
    </location>
</feature>
<comment type="subcellular location">
    <subcellularLocation>
        <location evidence="1">Cell membrane</location>
        <topology evidence="1">Multi-pass membrane protein</topology>
    </subcellularLocation>
</comment>
<evidence type="ECO:0000256" key="1">
    <source>
        <dbReference type="ARBA" id="ARBA00004651"/>
    </source>
</evidence>
<feature type="transmembrane region" description="Helical" evidence="8">
    <location>
        <begin position="367"/>
        <end position="384"/>
    </location>
</feature>
<dbReference type="InterPro" id="IPR037185">
    <property type="entry name" value="EmrE-like"/>
</dbReference>
<name>A0A3E0W8U0_9MICO</name>
<evidence type="ECO:0000313" key="10">
    <source>
        <dbReference type="EMBL" id="RFA26311.1"/>
    </source>
</evidence>
<sequence length="411" mass="41529">MTPRSPSWWPRCWLRCSPSRCCGRATTCTRSWKRRGIDVGAVRSAGASDEGGGTLSGVAGRGPGAARGTDAGRGTGAARGTDAGRGTGAARGTDAGRGTGAARGTGGRSGVALWPVGLVVAGLACQEIGASFAVALFPTVGALGMVTLRLVFSAIVLMLVCRPRLTGYSRSDWMIVIAFGLVVGGMNMLFYTALDRLPLGTTVTIEVLGPLILSVVVTRRASAWLWAVLAFAGVILLSQGGASALDPIGVAFAAGTGVFWAAYILLSARTGQRFPKLDGIAIAMVVGGVMSLPFGLLTSGVILVQPNVLLLGLAVALLSSTIPYAFELLALRRIPEATFSVLMSLAPAIAALAGLVILGQALTGVEALAIALVIAASIGAVRAASLRARRAAPPAPSAAPAAPPAPAEPLA</sequence>
<feature type="transmembrane region" description="Helical" evidence="8">
    <location>
        <begin position="224"/>
        <end position="242"/>
    </location>
</feature>
<feature type="transmembrane region" description="Helical" evidence="8">
    <location>
        <begin position="308"/>
        <end position="326"/>
    </location>
</feature>
<evidence type="ECO:0000256" key="2">
    <source>
        <dbReference type="ARBA" id="ARBA00007362"/>
    </source>
</evidence>
<evidence type="ECO:0000313" key="11">
    <source>
        <dbReference type="Proteomes" id="UP000257080"/>
    </source>
</evidence>
<feature type="transmembrane region" description="Helical" evidence="8">
    <location>
        <begin position="280"/>
        <end position="302"/>
    </location>
</feature>
<keyword evidence="6 8" id="KW-0472">Membrane</keyword>
<dbReference type="Proteomes" id="UP000257080">
    <property type="component" value="Unassembled WGS sequence"/>
</dbReference>
<dbReference type="SUPFAM" id="SSF103481">
    <property type="entry name" value="Multidrug resistance efflux transporter EmrE"/>
    <property type="match status" value="2"/>
</dbReference>
<dbReference type="InterPro" id="IPR051258">
    <property type="entry name" value="Diverse_Substrate_Transporter"/>
</dbReference>
<evidence type="ECO:0000256" key="3">
    <source>
        <dbReference type="ARBA" id="ARBA00022475"/>
    </source>
</evidence>
<evidence type="ECO:0000256" key="6">
    <source>
        <dbReference type="ARBA" id="ARBA00023136"/>
    </source>
</evidence>
<feature type="transmembrane region" description="Helical" evidence="8">
    <location>
        <begin position="111"/>
        <end position="136"/>
    </location>
</feature>
<dbReference type="InterPro" id="IPR000620">
    <property type="entry name" value="EamA_dom"/>
</dbReference>
<feature type="transmembrane region" description="Helical" evidence="8">
    <location>
        <begin position="338"/>
        <end position="361"/>
    </location>
</feature>
<keyword evidence="3" id="KW-1003">Cell membrane</keyword>
<feature type="compositionally biased region" description="Gly residues" evidence="7">
    <location>
        <begin position="49"/>
        <end position="106"/>
    </location>
</feature>
<evidence type="ECO:0000256" key="8">
    <source>
        <dbReference type="SAM" id="Phobius"/>
    </source>
</evidence>
<dbReference type="OrthoDB" id="9815120at2"/>
<protein>
    <recommendedName>
        <fullName evidence="9">EamA domain-containing protein</fullName>
    </recommendedName>
</protein>
<feature type="transmembrane region" description="Helical" evidence="8">
    <location>
        <begin position="142"/>
        <end position="161"/>
    </location>
</feature>
<keyword evidence="4 8" id="KW-0812">Transmembrane</keyword>
<comment type="caution">
    <text evidence="10">The sequence shown here is derived from an EMBL/GenBank/DDBJ whole genome shotgun (WGS) entry which is preliminary data.</text>
</comment>
<dbReference type="AlphaFoldDB" id="A0A3E0W8U0"/>
<evidence type="ECO:0000256" key="7">
    <source>
        <dbReference type="SAM" id="MobiDB-lite"/>
    </source>
</evidence>
<organism evidence="10 11">
    <name type="scientific">Subtercola boreus</name>
    <dbReference type="NCBI Taxonomy" id="120213"/>
    <lineage>
        <taxon>Bacteria</taxon>
        <taxon>Bacillati</taxon>
        <taxon>Actinomycetota</taxon>
        <taxon>Actinomycetes</taxon>
        <taxon>Micrococcales</taxon>
        <taxon>Microbacteriaceae</taxon>
        <taxon>Subtercola</taxon>
    </lineage>
</organism>
<evidence type="ECO:0000256" key="4">
    <source>
        <dbReference type="ARBA" id="ARBA00022692"/>
    </source>
</evidence>
<gene>
    <name evidence="10" type="ORF">B7R25_11160</name>
</gene>
<dbReference type="EMBL" id="NBXE01000026">
    <property type="protein sequence ID" value="RFA26311.1"/>
    <property type="molecule type" value="Genomic_DNA"/>
</dbReference>
<feature type="region of interest" description="Disordered" evidence="7">
    <location>
        <begin position="43"/>
        <end position="106"/>
    </location>
</feature>
<comment type="similarity">
    <text evidence="2">Belongs to the EamA transporter family.</text>
</comment>
<feature type="transmembrane region" description="Helical" evidence="8">
    <location>
        <begin position="197"/>
        <end position="217"/>
    </location>
</feature>
<dbReference type="PANTHER" id="PTHR42920">
    <property type="entry name" value="OS03G0707200 PROTEIN-RELATED"/>
    <property type="match status" value="1"/>
</dbReference>
<reference evidence="10 11" key="1">
    <citation type="submission" date="2017-04" db="EMBL/GenBank/DDBJ databases">
        <title>Comparative genome analysis of Subtercola boreus.</title>
        <authorList>
            <person name="Cho Y.-J."/>
            <person name="Cho A."/>
            <person name="Kim O.-S."/>
            <person name="Lee J.-I."/>
        </authorList>
    </citation>
    <scope>NUCLEOTIDE SEQUENCE [LARGE SCALE GENOMIC DNA]</scope>
    <source>
        <strain evidence="10 11">P28004</strain>
    </source>
</reference>
<evidence type="ECO:0000256" key="5">
    <source>
        <dbReference type="ARBA" id="ARBA00022989"/>
    </source>
</evidence>
<keyword evidence="5 8" id="KW-1133">Transmembrane helix</keyword>
<accession>A0A3E0W8U0</accession>
<proteinExistence type="inferred from homology"/>
<evidence type="ECO:0000259" key="9">
    <source>
        <dbReference type="Pfam" id="PF00892"/>
    </source>
</evidence>